<dbReference type="Proteomes" id="UP000815325">
    <property type="component" value="Unassembled WGS sequence"/>
</dbReference>
<protein>
    <recommendedName>
        <fullName evidence="4">Encoded protein</fullName>
    </recommendedName>
</protein>
<organism evidence="2 3">
    <name type="scientific">Dunaliella salina</name>
    <name type="common">Green alga</name>
    <name type="synonym">Protococcus salinus</name>
    <dbReference type="NCBI Taxonomy" id="3046"/>
    <lineage>
        <taxon>Eukaryota</taxon>
        <taxon>Viridiplantae</taxon>
        <taxon>Chlorophyta</taxon>
        <taxon>core chlorophytes</taxon>
        <taxon>Chlorophyceae</taxon>
        <taxon>CS clade</taxon>
        <taxon>Chlamydomonadales</taxon>
        <taxon>Dunaliellaceae</taxon>
        <taxon>Dunaliella</taxon>
    </lineage>
</organism>
<evidence type="ECO:0000313" key="3">
    <source>
        <dbReference type="Proteomes" id="UP000815325"/>
    </source>
</evidence>
<dbReference type="EMBL" id="MU069775">
    <property type="protein sequence ID" value="KAF5834107.1"/>
    <property type="molecule type" value="Genomic_DNA"/>
</dbReference>
<evidence type="ECO:0000256" key="1">
    <source>
        <dbReference type="SAM" id="MobiDB-lite"/>
    </source>
</evidence>
<name>A0ABQ7GHP5_DUNSA</name>
<sequence>MLGLLCGMMVGGSKISDLLHAQHRAYRCVRGLLRNIMPAHVADALEVYEAERELAASPASTGKQSGPLLSKQSLKGGRRSVSDSVSGVHPKPWSRLNRSGEEGTQVMAMLRGLCKEYDQRAVEMGLYTVDVIGDCE</sequence>
<comment type="caution">
    <text evidence="2">The sequence shown here is derived from an EMBL/GenBank/DDBJ whole genome shotgun (WGS) entry which is preliminary data.</text>
</comment>
<evidence type="ECO:0000313" key="2">
    <source>
        <dbReference type="EMBL" id="KAF5834107.1"/>
    </source>
</evidence>
<reference evidence="2" key="1">
    <citation type="submission" date="2017-08" db="EMBL/GenBank/DDBJ databases">
        <authorList>
            <person name="Polle J.E."/>
            <person name="Barry K."/>
            <person name="Cushman J."/>
            <person name="Schmutz J."/>
            <person name="Tran D."/>
            <person name="Hathwaick L.T."/>
            <person name="Yim W.C."/>
            <person name="Jenkins J."/>
            <person name="Mckie-Krisberg Z.M."/>
            <person name="Prochnik S."/>
            <person name="Lindquist E."/>
            <person name="Dockter R.B."/>
            <person name="Adam C."/>
            <person name="Molina H."/>
            <person name="Bunkerborg J."/>
            <person name="Jin E."/>
            <person name="Buchheim M."/>
            <person name="Magnuson J."/>
        </authorList>
    </citation>
    <scope>NUCLEOTIDE SEQUENCE</scope>
    <source>
        <strain evidence="2">CCAP 19/18</strain>
    </source>
</reference>
<keyword evidence="3" id="KW-1185">Reference proteome</keyword>
<proteinExistence type="predicted"/>
<feature type="region of interest" description="Disordered" evidence="1">
    <location>
        <begin position="56"/>
        <end position="100"/>
    </location>
</feature>
<accession>A0ABQ7GHP5</accession>
<gene>
    <name evidence="2" type="ORF">DUNSADRAFT_9384</name>
</gene>
<evidence type="ECO:0008006" key="4">
    <source>
        <dbReference type="Google" id="ProtNLM"/>
    </source>
</evidence>